<dbReference type="AlphaFoldDB" id="A0A1V9Y7Z5"/>
<dbReference type="Proteomes" id="UP000243217">
    <property type="component" value="Unassembled WGS sequence"/>
</dbReference>
<keyword evidence="2" id="KW-1185">Reference proteome</keyword>
<gene>
    <name evidence="1" type="ORF">THRCLA_11360</name>
</gene>
<dbReference type="SUPFAM" id="SSF82185">
    <property type="entry name" value="Histone H3 K4-specific methyltransferase SET7/9 N-terminal domain"/>
    <property type="match status" value="1"/>
</dbReference>
<comment type="caution">
    <text evidence="1">The sequence shown here is derived from an EMBL/GenBank/DDBJ whole genome shotgun (WGS) entry which is preliminary data.</text>
</comment>
<organism evidence="1 2">
    <name type="scientific">Thraustotheca clavata</name>
    <dbReference type="NCBI Taxonomy" id="74557"/>
    <lineage>
        <taxon>Eukaryota</taxon>
        <taxon>Sar</taxon>
        <taxon>Stramenopiles</taxon>
        <taxon>Oomycota</taxon>
        <taxon>Saprolegniomycetes</taxon>
        <taxon>Saprolegniales</taxon>
        <taxon>Achlyaceae</taxon>
        <taxon>Thraustotheca</taxon>
    </lineage>
</organism>
<evidence type="ECO:0000313" key="1">
    <source>
        <dbReference type="EMBL" id="OQR81837.1"/>
    </source>
</evidence>
<dbReference type="EMBL" id="JNBS01004887">
    <property type="protein sequence ID" value="OQR81837.1"/>
    <property type="molecule type" value="Genomic_DNA"/>
</dbReference>
<evidence type="ECO:0000313" key="2">
    <source>
        <dbReference type="Proteomes" id="UP000243217"/>
    </source>
</evidence>
<dbReference type="OrthoDB" id="127541at2759"/>
<sequence length="402" mass="45527">MEIREWKHRPSLARTSLIHAQFTSFRMDDSPNNNGNFVQENLDDTRTFEGVKNGDEKCGVVTTTSGCTVSIVVESNGIGFGVIHQEGFIFEGELYEHEPHGYGVGTFADGNVFAGYWFNGKPQGLGQFSIQPKSKAGYGWYFNRQLLYVINSTETPLEILNIQLPRKPQEQPLLGLFTMCRILETQRLRRFQSVFDRWTTNICQQSILAAYEARILAFNCWRKAGLAQVASIQNTCNVLRRSGTDQELKSHLDTVVAHQNNVKERQALRNVRLDNAKVVLTTTTTCLGIEQKSKNLMQAELDTIEAELIDARRAKLRCDVIQKELTELRKCIENRQVDLHALRRRNQSILPPARRRHGKKSVAILPEAITTQEEILYVCGVPGCNCGVPKDVFRRASAAWQS</sequence>
<accession>A0A1V9Y7Z5</accession>
<proteinExistence type="predicted"/>
<reference evidence="1 2" key="1">
    <citation type="journal article" date="2014" name="Genome Biol. Evol.">
        <title>The secreted proteins of Achlya hypogyna and Thraustotheca clavata identify the ancestral oomycete secretome and reveal gene acquisitions by horizontal gene transfer.</title>
        <authorList>
            <person name="Misner I."/>
            <person name="Blouin N."/>
            <person name="Leonard G."/>
            <person name="Richards T.A."/>
            <person name="Lane C.E."/>
        </authorList>
    </citation>
    <scope>NUCLEOTIDE SEQUENCE [LARGE SCALE GENOMIC DNA]</scope>
    <source>
        <strain evidence="1 2">ATCC 34112</strain>
    </source>
</reference>
<protein>
    <submittedName>
        <fullName evidence="1">Uncharacterized protein</fullName>
    </submittedName>
</protein>
<name>A0A1V9Y7Z5_9STRA</name>